<dbReference type="EMBL" id="JARESE010000003">
    <property type="protein sequence ID" value="MDE8650491.1"/>
    <property type="molecule type" value="Genomic_DNA"/>
</dbReference>
<organism evidence="4 5">
    <name type="scientific">Novosphingobium album</name>
    <name type="common">ex Liu et al. 2023</name>
    <dbReference type="NCBI Taxonomy" id="3031130"/>
    <lineage>
        <taxon>Bacteria</taxon>
        <taxon>Pseudomonadati</taxon>
        <taxon>Pseudomonadota</taxon>
        <taxon>Alphaproteobacteria</taxon>
        <taxon>Sphingomonadales</taxon>
        <taxon>Sphingomonadaceae</taxon>
        <taxon>Novosphingobium</taxon>
    </lineage>
</organism>
<dbReference type="PANTHER" id="PTHR32305">
    <property type="match status" value="1"/>
</dbReference>
<name>A0ABT5WKD4_9SPHN</name>
<comment type="caution">
    <text evidence="4">The sequence shown here is derived from an EMBL/GenBank/DDBJ whole genome shotgun (WGS) entry which is preliminary data.</text>
</comment>
<gene>
    <name evidence="4" type="ORF">PYV00_02010</name>
</gene>
<keyword evidence="1" id="KW-0677">Repeat</keyword>
<reference evidence="4 5" key="1">
    <citation type="submission" date="2023-03" db="EMBL/GenBank/DDBJ databases">
        <title>NovoSphingobium album sp. nov. isolated from polycyclic aromatic hydrocarbons- and heavy-metal polluted soil.</title>
        <authorList>
            <person name="Liu Z."/>
            <person name="Wang K."/>
        </authorList>
    </citation>
    <scope>NUCLEOTIDE SEQUENCE [LARGE SCALE GENOMIC DNA]</scope>
    <source>
        <strain evidence="4 5">H3SJ31-1</strain>
    </source>
</reference>
<evidence type="ECO:0000313" key="4">
    <source>
        <dbReference type="EMBL" id="MDE8650491.1"/>
    </source>
</evidence>
<evidence type="ECO:0000256" key="1">
    <source>
        <dbReference type="ARBA" id="ARBA00022737"/>
    </source>
</evidence>
<protein>
    <submittedName>
        <fullName evidence="4">RHS repeat-associated core domain-containing protein</fullName>
    </submittedName>
</protein>
<dbReference type="InterPro" id="IPR056823">
    <property type="entry name" value="TEN-like_YD-shell"/>
</dbReference>
<dbReference type="Proteomes" id="UP001216253">
    <property type="component" value="Unassembled WGS sequence"/>
</dbReference>
<accession>A0ABT5WKD4</accession>
<dbReference type="RefSeq" id="WP_275226587.1">
    <property type="nucleotide sequence ID" value="NZ_JARESE010000003.1"/>
</dbReference>
<feature type="domain" description="Teneurin-like YD-shell" evidence="3">
    <location>
        <begin position="132"/>
        <end position="219"/>
    </location>
</feature>
<evidence type="ECO:0000313" key="5">
    <source>
        <dbReference type="Proteomes" id="UP001216253"/>
    </source>
</evidence>
<dbReference type="NCBIfam" id="TIGR03696">
    <property type="entry name" value="Rhs_assc_core"/>
    <property type="match status" value="1"/>
</dbReference>
<sequence length="298" mass="31487">MPIFHEITGCNDASSSKLMVEISGTSSATYDDNGNLLTYDGITYGYDVENRLTSASGTGISSTSLTYDPLGRLGTVVSGSTTTRFLYDGDALVAEYDGAGTLQRRYVHGPGVDEPILWYEGTSFATRREMRADHQGSIVAVTDSGGNSLAANSYDPWGTPAAANLGRFGFTGQIILPGLGLYYYKARVYAPKLGRFLQTDPVGYQDQFNLYAYVGNDPINGTDPSGTATGSIIPGHTPAFLSCSGNCSMYSSSISAPVDQVANATADGSSKGVGSTPQSGHDYRASKEICRRTLSNAE</sequence>
<dbReference type="Pfam" id="PF25023">
    <property type="entry name" value="TEN_YD-shell"/>
    <property type="match status" value="1"/>
</dbReference>
<feature type="region of interest" description="Disordered" evidence="2">
    <location>
        <begin position="265"/>
        <end position="288"/>
    </location>
</feature>
<dbReference type="InterPro" id="IPR022385">
    <property type="entry name" value="Rhs_assc_core"/>
</dbReference>
<evidence type="ECO:0000259" key="3">
    <source>
        <dbReference type="Pfam" id="PF25023"/>
    </source>
</evidence>
<feature type="non-terminal residue" evidence="4">
    <location>
        <position position="298"/>
    </location>
</feature>
<dbReference type="InterPro" id="IPR050708">
    <property type="entry name" value="T6SS_VgrG/RHS"/>
</dbReference>
<dbReference type="PANTHER" id="PTHR32305:SF15">
    <property type="entry name" value="PROTEIN RHSA-RELATED"/>
    <property type="match status" value="1"/>
</dbReference>
<dbReference type="Gene3D" id="2.180.10.10">
    <property type="entry name" value="RHS repeat-associated core"/>
    <property type="match status" value="1"/>
</dbReference>
<keyword evidence="5" id="KW-1185">Reference proteome</keyword>
<feature type="compositionally biased region" description="Polar residues" evidence="2">
    <location>
        <begin position="265"/>
        <end position="279"/>
    </location>
</feature>
<proteinExistence type="predicted"/>
<evidence type="ECO:0000256" key="2">
    <source>
        <dbReference type="SAM" id="MobiDB-lite"/>
    </source>
</evidence>